<comment type="caution">
    <text evidence="2">The sequence shown here is derived from an EMBL/GenBank/DDBJ whole genome shotgun (WGS) entry which is preliminary data.</text>
</comment>
<dbReference type="Proteomes" id="UP000234275">
    <property type="component" value="Unassembled WGS sequence"/>
</dbReference>
<dbReference type="VEuPathDB" id="FungiDB:P170DRAFT_83011"/>
<sequence>MVNWSIFMIPTPYLVMLCLPGTFFGAPDSWLPNSAMHLLPRVSFGNHSCDSVDVTTIDVSFLSFSSLQGALAAHLGISLCPLDIPLSFGFEFVLVKRHTVHETPFSLWLPFIQPGKQSLILCTIFWRASGDSLYFLFCLSLSLCPDQGHFRHLNVKGSTSLGLSRYLSLPHGLSGLSQLFLPFLVLHTPHSSIISLSVFQSLLL</sequence>
<dbReference type="AlphaFoldDB" id="A0A2I2GFM9"/>
<keyword evidence="3" id="KW-1185">Reference proteome</keyword>
<feature type="chain" id="PRO_5014153196" evidence="1">
    <location>
        <begin position="26"/>
        <end position="204"/>
    </location>
</feature>
<dbReference type="GeneID" id="36563111"/>
<accession>A0A2I2GFM9</accession>
<evidence type="ECO:0000313" key="3">
    <source>
        <dbReference type="Proteomes" id="UP000234275"/>
    </source>
</evidence>
<evidence type="ECO:0000256" key="1">
    <source>
        <dbReference type="SAM" id="SignalP"/>
    </source>
</evidence>
<protein>
    <submittedName>
        <fullName evidence="2">Uncharacterized protein</fullName>
    </submittedName>
</protein>
<name>A0A2I2GFM9_9EURO</name>
<evidence type="ECO:0000313" key="2">
    <source>
        <dbReference type="EMBL" id="PLB51685.1"/>
    </source>
</evidence>
<dbReference type="RefSeq" id="XP_024706987.1">
    <property type="nucleotide sequence ID" value="XM_024855404.1"/>
</dbReference>
<keyword evidence="1" id="KW-0732">Signal</keyword>
<organism evidence="2 3">
    <name type="scientific">Aspergillus steynii IBT 23096</name>
    <dbReference type="NCBI Taxonomy" id="1392250"/>
    <lineage>
        <taxon>Eukaryota</taxon>
        <taxon>Fungi</taxon>
        <taxon>Dikarya</taxon>
        <taxon>Ascomycota</taxon>
        <taxon>Pezizomycotina</taxon>
        <taxon>Eurotiomycetes</taxon>
        <taxon>Eurotiomycetidae</taxon>
        <taxon>Eurotiales</taxon>
        <taxon>Aspergillaceae</taxon>
        <taxon>Aspergillus</taxon>
        <taxon>Aspergillus subgen. Circumdati</taxon>
    </lineage>
</organism>
<dbReference type="EMBL" id="MSFO01000002">
    <property type="protein sequence ID" value="PLB51685.1"/>
    <property type="molecule type" value="Genomic_DNA"/>
</dbReference>
<gene>
    <name evidence="2" type="ORF">P170DRAFT_83011</name>
</gene>
<reference evidence="2 3" key="1">
    <citation type="submission" date="2016-12" db="EMBL/GenBank/DDBJ databases">
        <title>The genomes of Aspergillus section Nigri reveals drivers in fungal speciation.</title>
        <authorList>
            <consortium name="DOE Joint Genome Institute"/>
            <person name="Vesth T.C."/>
            <person name="Nybo J."/>
            <person name="Theobald S."/>
            <person name="Brandl J."/>
            <person name="Frisvad J.C."/>
            <person name="Nielsen K.F."/>
            <person name="Lyhne E.K."/>
            <person name="Kogle M.E."/>
            <person name="Kuo A."/>
            <person name="Riley R."/>
            <person name="Clum A."/>
            <person name="Nolan M."/>
            <person name="Lipzen A."/>
            <person name="Salamov A."/>
            <person name="Henrissat B."/>
            <person name="Wiebenga A."/>
            <person name="De Vries R.P."/>
            <person name="Grigoriev I.V."/>
            <person name="Mortensen U.H."/>
            <person name="Andersen M.R."/>
            <person name="Baker S.E."/>
        </authorList>
    </citation>
    <scope>NUCLEOTIDE SEQUENCE [LARGE SCALE GENOMIC DNA]</scope>
    <source>
        <strain evidence="2 3">IBT 23096</strain>
    </source>
</reference>
<feature type="signal peptide" evidence="1">
    <location>
        <begin position="1"/>
        <end position="25"/>
    </location>
</feature>
<proteinExistence type="predicted"/>